<dbReference type="InterPro" id="IPR001279">
    <property type="entry name" value="Metallo-B-lactamas"/>
</dbReference>
<feature type="region of interest" description="Disordered" evidence="1">
    <location>
        <begin position="1"/>
        <end position="32"/>
    </location>
</feature>
<dbReference type="EMBL" id="BAAANB010000021">
    <property type="protein sequence ID" value="GAA2038129.1"/>
    <property type="molecule type" value="Genomic_DNA"/>
</dbReference>
<protein>
    <submittedName>
        <fullName evidence="3">MBL fold metallo-hydrolase</fullName>
    </submittedName>
</protein>
<evidence type="ECO:0000259" key="2">
    <source>
        <dbReference type="Pfam" id="PF12706"/>
    </source>
</evidence>
<evidence type="ECO:0000313" key="4">
    <source>
        <dbReference type="Proteomes" id="UP001501285"/>
    </source>
</evidence>
<dbReference type="Pfam" id="PF12706">
    <property type="entry name" value="Lactamase_B_2"/>
    <property type="match status" value="1"/>
</dbReference>
<evidence type="ECO:0000256" key="1">
    <source>
        <dbReference type="SAM" id="MobiDB-lite"/>
    </source>
</evidence>
<dbReference type="PANTHER" id="PTHR43546">
    <property type="entry name" value="UPF0173 METAL-DEPENDENT HYDROLASE MJ1163-RELATED"/>
    <property type="match status" value="1"/>
</dbReference>
<dbReference type="Proteomes" id="UP001501285">
    <property type="component" value="Unassembled WGS sequence"/>
</dbReference>
<organism evidence="3 4">
    <name type="scientific">Terrabacter terrae</name>
    <dbReference type="NCBI Taxonomy" id="318434"/>
    <lineage>
        <taxon>Bacteria</taxon>
        <taxon>Bacillati</taxon>
        <taxon>Actinomycetota</taxon>
        <taxon>Actinomycetes</taxon>
        <taxon>Micrococcales</taxon>
        <taxon>Intrasporangiaceae</taxon>
        <taxon>Terrabacter</taxon>
    </lineage>
</organism>
<comment type="caution">
    <text evidence="3">The sequence shown here is derived from an EMBL/GenBank/DDBJ whole genome shotgun (WGS) entry which is preliminary data.</text>
</comment>
<proteinExistence type="predicted"/>
<evidence type="ECO:0000313" key="3">
    <source>
        <dbReference type="EMBL" id="GAA2038129.1"/>
    </source>
</evidence>
<dbReference type="SUPFAM" id="SSF56281">
    <property type="entry name" value="Metallo-hydrolase/oxidoreductase"/>
    <property type="match status" value="1"/>
</dbReference>
<dbReference type="InterPro" id="IPR036866">
    <property type="entry name" value="RibonucZ/Hydroxyglut_hydro"/>
</dbReference>
<keyword evidence="4" id="KW-1185">Reference proteome</keyword>
<feature type="domain" description="Metallo-beta-lactamase" evidence="2">
    <location>
        <begin position="58"/>
        <end position="258"/>
    </location>
</feature>
<dbReference type="Gene3D" id="3.60.15.10">
    <property type="entry name" value="Ribonuclease Z/Hydroxyacylglutathione hydrolase-like"/>
    <property type="match status" value="1"/>
</dbReference>
<gene>
    <name evidence="3" type="ORF">GCM10009740_32780</name>
</gene>
<dbReference type="RefSeq" id="WP_343993276.1">
    <property type="nucleotide sequence ID" value="NZ_BAAANB010000021.1"/>
</dbReference>
<name>A0ABN2UI20_9MICO</name>
<accession>A0ABN2UI20</accession>
<dbReference type="InterPro" id="IPR050114">
    <property type="entry name" value="UPF0173_UPF0282_UlaG_hydrolase"/>
</dbReference>
<sequence>MPAERDPSATTNPVQVGGQGRTQALGQVPGPDGQPWTTAALTFIGTATTVLELGSFTILTDPNFLHRGQRAYLGKGLWSRRLTDPALEIQDLPKLDAVVLSHLHGDHFDRVARRGLDRRPPVLTTPEAARRLDSWGFDTQPLTDWQQHVLGDGGESLTVTAVPGIHARGMMGALLPPVMGSVIEHRIGDRVQHRVYVSGDTLTGDHLDAVRRRFPDIDTAVVHLGGTRVLFHTVTMDADQGVDFLGRIQPGQTVPVHHSDYGVFRSPLDDFVAKARQAGHSGIRVVKPGERAELRPATGT</sequence>
<dbReference type="PANTHER" id="PTHR43546:SF7">
    <property type="entry name" value="METALLO-BETA-LACTAMASE DOMAIN-CONTAINING PROTEIN"/>
    <property type="match status" value="1"/>
</dbReference>
<reference evidence="3 4" key="1">
    <citation type="journal article" date="2019" name="Int. J. Syst. Evol. Microbiol.">
        <title>The Global Catalogue of Microorganisms (GCM) 10K type strain sequencing project: providing services to taxonomists for standard genome sequencing and annotation.</title>
        <authorList>
            <consortium name="The Broad Institute Genomics Platform"/>
            <consortium name="The Broad Institute Genome Sequencing Center for Infectious Disease"/>
            <person name="Wu L."/>
            <person name="Ma J."/>
        </authorList>
    </citation>
    <scope>NUCLEOTIDE SEQUENCE [LARGE SCALE GENOMIC DNA]</scope>
    <source>
        <strain evidence="3 4">JCM 14283</strain>
    </source>
</reference>